<accession>A0A931E6E3</accession>
<keyword evidence="1" id="KW-0732">Signal</keyword>
<keyword evidence="4" id="KW-1185">Reference proteome</keyword>
<dbReference type="InterPro" id="IPR006047">
    <property type="entry name" value="GH13_cat_dom"/>
</dbReference>
<evidence type="ECO:0000256" key="1">
    <source>
        <dbReference type="SAM" id="SignalP"/>
    </source>
</evidence>
<evidence type="ECO:0000259" key="2">
    <source>
        <dbReference type="SMART" id="SM00642"/>
    </source>
</evidence>
<dbReference type="GO" id="GO:0005975">
    <property type="term" value="P:carbohydrate metabolic process"/>
    <property type="evidence" value="ECO:0007669"/>
    <property type="project" value="InterPro"/>
</dbReference>
<dbReference type="Gene3D" id="2.60.40.1180">
    <property type="entry name" value="Golgi alpha-mannosidase II"/>
    <property type="match status" value="1"/>
</dbReference>
<dbReference type="Proteomes" id="UP000694480">
    <property type="component" value="Unassembled WGS sequence"/>
</dbReference>
<dbReference type="PANTHER" id="PTHR47786">
    <property type="entry name" value="ALPHA-1,4-GLUCAN:MALTOSE-1-PHOSPHATE MALTOSYLTRANSFERASE"/>
    <property type="match status" value="1"/>
</dbReference>
<evidence type="ECO:0000313" key="3">
    <source>
        <dbReference type="EMBL" id="MBF5026571.1"/>
    </source>
</evidence>
<dbReference type="InterPro" id="IPR013780">
    <property type="entry name" value="Glyco_hydro_b"/>
</dbReference>
<comment type="caution">
    <text evidence="3">The sequence shown here is derived from an EMBL/GenBank/DDBJ whole genome shotgun (WGS) entry which is preliminary data.</text>
</comment>
<dbReference type="CDD" id="cd11313">
    <property type="entry name" value="AmyAc_arch_bac_AmyA"/>
    <property type="match status" value="1"/>
</dbReference>
<protein>
    <submittedName>
        <fullName evidence="3">Alpha-glucosidase C-terminal domain-containing protein</fullName>
    </submittedName>
</protein>
<dbReference type="RefSeq" id="WP_194738506.1">
    <property type="nucleotide sequence ID" value="NZ_JADKYY010000002.1"/>
</dbReference>
<dbReference type="SMART" id="SM00642">
    <property type="entry name" value="Aamy"/>
    <property type="match status" value="1"/>
</dbReference>
<evidence type="ECO:0000313" key="4">
    <source>
        <dbReference type="Proteomes" id="UP000694480"/>
    </source>
</evidence>
<dbReference type="SUPFAM" id="SSF51445">
    <property type="entry name" value="(Trans)glycosidases"/>
    <property type="match status" value="1"/>
</dbReference>
<reference evidence="3" key="1">
    <citation type="submission" date="2020-11" db="EMBL/GenBank/DDBJ databases">
        <title>Genome seq and assembly of Planobacterium sp.</title>
        <authorList>
            <person name="Chhetri G."/>
        </authorList>
    </citation>
    <scope>NUCLEOTIDE SEQUENCE</scope>
    <source>
        <strain evidence="3">GCR5</strain>
    </source>
</reference>
<dbReference type="AlphaFoldDB" id="A0A931E6E3"/>
<dbReference type="Gene3D" id="3.20.20.80">
    <property type="entry name" value="Glycosidases"/>
    <property type="match status" value="1"/>
</dbReference>
<dbReference type="InterPro" id="IPR017853">
    <property type="entry name" value="GH"/>
</dbReference>
<proteinExistence type="predicted"/>
<dbReference type="EMBL" id="JADKYY010000002">
    <property type="protein sequence ID" value="MBF5026571.1"/>
    <property type="molecule type" value="Genomic_DNA"/>
</dbReference>
<dbReference type="PANTHER" id="PTHR47786:SF2">
    <property type="entry name" value="GLYCOSYL HYDROLASE FAMILY 13 CATALYTIC DOMAIN-CONTAINING PROTEIN"/>
    <property type="match status" value="1"/>
</dbReference>
<feature type="signal peptide" evidence="1">
    <location>
        <begin position="1"/>
        <end position="23"/>
    </location>
</feature>
<name>A0A931E6E3_9FLAO</name>
<feature type="chain" id="PRO_5038032466" evidence="1">
    <location>
        <begin position="24"/>
        <end position="450"/>
    </location>
</feature>
<dbReference type="Pfam" id="PF00128">
    <property type="entry name" value="Alpha-amylase"/>
    <property type="match status" value="2"/>
</dbReference>
<organism evidence="3 4">
    <name type="scientific">Planobacterium oryzisoli</name>
    <dbReference type="NCBI Taxonomy" id="2771435"/>
    <lineage>
        <taxon>Bacteria</taxon>
        <taxon>Pseudomonadati</taxon>
        <taxon>Bacteroidota</taxon>
        <taxon>Flavobacteriia</taxon>
        <taxon>Flavobacteriales</taxon>
        <taxon>Weeksellaceae</taxon>
        <taxon>Chryseobacterium group</taxon>
        <taxon>Chryseobacterium</taxon>
    </lineage>
</organism>
<gene>
    <name evidence="3" type="ORF">IC612_02010</name>
</gene>
<dbReference type="SUPFAM" id="SSF51011">
    <property type="entry name" value="Glycosyl hydrolase domain"/>
    <property type="match status" value="1"/>
</dbReference>
<sequence length="450" mass="52101">MKKIFLVAIAILGVMACSPSKKAMQFEDPSEWKHTTNIYEVNIRQYTPEGTFKAFEKHLPRLKNMGVKTLWFMPITPIAQKNKKGTLGSQYAAQDYTSINPEFGTMEDFKNLVDKAHSMGFKVIIDWVANHTGWDHTWTKTNPDFYLMDPKTNDFQVASGMEDIIELDYSNPKMREAMIEAMKFWVKETNIDGFRCDLAAWVEVDFWQQARPEVEKIRPLFWLGEFDELENPEYGKVFDASYIWTWMHKTKEFKEKDLPLSELRSLLSRYSEIGNGSMRAWFTSNHDENTWNGTEYEKYGEFALPLAVLSITWDGIPLLYNGQELPLVNKRLEFFEKDPIPWNGDYKMQEFYRRLLTLKSENSALRGGDPNASTTVLETNADDRVLAYLRRNGSSQVLTVLNFSKLPVAVKITDPALKGVFKDAFSQASRDFSQDKGFNLEVSGYRVFHK</sequence>
<feature type="domain" description="Glycosyl hydrolase family 13 catalytic" evidence="2">
    <location>
        <begin position="31"/>
        <end position="359"/>
    </location>
</feature>
<dbReference type="PROSITE" id="PS51257">
    <property type="entry name" value="PROKAR_LIPOPROTEIN"/>
    <property type="match status" value="1"/>
</dbReference>